<protein>
    <submittedName>
        <fullName evidence="1">Uncharacterized protein</fullName>
    </submittedName>
</protein>
<dbReference type="AlphaFoldDB" id="A0A3B7MXY8"/>
<gene>
    <name evidence="1" type="ORF">D3H65_32380</name>
</gene>
<organism evidence="1 2">
    <name type="scientific">Paraflavitalea soli</name>
    <dbReference type="NCBI Taxonomy" id="2315862"/>
    <lineage>
        <taxon>Bacteria</taxon>
        <taxon>Pseudomonadati</taxon>
        <taxon>Bacteroidota</taxon>
        <taxon>Chitinophagia</taxon>
        <taxon>Chitinophagales</taxon>
        <taxon>Chitinophagaceae</taxon>
        <taxon>Paraflavitalea</taxon>
    </lineage>
</organism>
<sequence>MYSLYYILIFDLCSGKSIRNTTAEFLATQTYIGNLQAYKKTLDKNAPTDDIDKKIAQLQANLGKFVNFSDSGKPVYIELIPKVAKSPQHIVILADKGTGSSAEYFLFIVRLPDYPVDNIGIQPDLYLDSSVKDWVEFALKYVEE</sequence>
<reference evidence="1 2" key="1">
    <citation type="submission" date="2018-09" db="EMBL/GenBank/DDBJ databases">
        <title>Genome sequencing of strain 6GH32-13.</title>
        <authorList>
            <person name="Weon H.-Y."/>
            <person name="Heo J."/>
            <person name="Kwon S.-W."/>
        </authorList>
    </citation>
    <scope>NUCLEOTIDE SEQUENCE [LARGE SCALE GENOMIC DNA]</scope>
    <source>
        <strain evidence="1 2">5GH32-13</strain>
    </source>
</reference>
<dbReference type="OrthoDB" id="2327485at2"/>
<dbReference type="KEGG" id="pseg:D3H65_32380"/>
<dbReference type="RefSeq" id="WP_119054275.1">
    <property type="nucleotide sequence ID" value="NZ_CP032157.1"/>
</dbReference>
<accession>A0A3B7MXY8</accession>
<keyword evidence="2" id="KW-1185">Reference proteome</keyword>
<name>A0A3B7MXY8_9BACT</name>
<dbReference type="EMBL" id="CP032157">
    <property type="protein sequence ID" value="AXY78403.1"/>
    <property type="molecule type" value="Genomic_DNA"/>
</dbReference>
<evidence type="ECO:0000313" key="1">
    <source>
        <dbReference type="EMBL" id="AXY78403.1"/>
    </source>
</evidence>
<evidence type="ECO:0000313" key="2">
    <source>
        <dbReference type="Proteomes" id="UP000263900"/>
    </source>
</evidence>
<proteinExistence type="predicted"/>
<dbReference type="Proteomes" id="UP000263900">
    <property type="component" value="Chromosome"/>
</dbReference>